<dbReference type="PROSITE" id="PS50026">
    <property type="entry name" value="EGF_3"/>
    <property type="match status" value="2"/>
</dbReference>
<dbReference type="InterPro" id="IPR017897">
    <property type="entry name" value="Thrombospondin_3_rpt"/>
</dbReference>
<dbReference type="Pfam" id="PF07645">
    <property type="entry name" value="EGF_CA"/>
    <property type="match status" value="2"/>
</dbReference>
<dbReference type="FunFam" id="2.10.25.10:FF:000025">
    <property type="entry name" value="Thrombospondin 3"/>
    <property type="match status" value="1"/>
</dbReference>
<name>A0AAV8WHS4_9CUCU</name>
<dbReference type="InterPro" id="IPR003367">
    <property type="entry name" value="Thrombospondin_3-like_rpt"/>
</dbReference>
<reference evidence="15 16" key="1">
    <citation type="journal article" date="2023" name="Insect Mol. Biol.">
        <title>Genome sequencing provides insights into the evolution of gene families encoding plant cell wall-degrading enzymes in longhorned beetles.</title>
        <authorList>
            <person name="Shin N.R."/>
            <person name="Okamura Y."/>
            <person name="Kirsch R."/>
            <person name="Pauchet Y."/>
        </authorList>
    </citation>
    <scope>NUCLEOTIDE SEQUENCE [LARGE SCALE GENOMIC DNA]</scope>
    <source>
        <strain evidence="15">EAD_L_NR</strain>
    </source>
</reference>
<evidence type="ECO:0000259" key="13">
    <source>
        <dbReference type="PROSITE" id="PS50026"/>
    </source>
</evidence>
<feature type="domain" description="TSP C-terminal" evidence="14">
    <location>
        <begin position="762"/>
        <end position="977"/>
    </location>
</feature>
<dbReference type="Pfam" id="PF05735">
    <property type="entry name" value="TSP_C"/>
    <property type="match status" value="1"/>
</dbReference>
<dbReference type="InterPro" id="IPR028974">
    <property type="entry name" value="TSP_type-3_rpt"/>
</dbReference>
<evidence type="ECO:0000313" key="16">
    <source>
        <dbReference type="Proteomes" id="UP001159042"/>
    </source>
</evidence>
<keyword evidence="4" id="KW-0677">Repeat</keyword>
<evidence type="ECO:0008006" key="17">
    <source>
        <dbReference type="Google" id="ProtNLM"/>
    </source>
</evidence>
<feature type="domain" description="EGF-like" evidence="13">
    <location>
        <begin position="455"/>
        <end position="495"/>
    </location>
</feature>
<keyword evidence="16" id="KW-1185">Reference proteome</keyword>
<comment type="similarity">
    <text evidence="1">Belongs to the thrombospondin family.</text>
</comment>
<dbReference type="SUPFAM" id="SSF103647">
    <property type="entry name" value="TSP type-3 repeat"/>
    <property type="match status" value="3"/>
</dbReference>
<evidence type="ECO:0000256" key="2">
    <source>
        <dbReference type="ARBA" id="ARBA00022536"/>
    </source>
</evidence>
<dbReference type="CDD" id="cd00054">
    <property type="entry name" value="EGF_CA"/>
    <property type="match status" value="2"/>
</dbReference>
<feature type="domain" description="EGF-like" evidence="13">
    <location>
        <begin position="358"/>
        <end position="396"/>
    </location>
</feature>
<evidence type="ECO:0000256" key="4">
    <source>
        <dbReference type="ARBA" id="ARBA00022737"/>
    </source>
</evidence>
<dbReference type="InterPro" id="IPR018097">
    <property type="entry name" value="EGF_Ca-bd_CS"/>
</dbReference>
<dbReference type="SUPFAM" id="SSF49899">
    <property type="entry name" value="Concanavalin A-like lectins/glucanases"/>
    <property type="match status" value="1"/>
</dbReference>
<keyword evidence="5 10" id="KW-0106">Calcium</keyword>
<feature type="region of interest" description="Disordered" evidence="11">
    <location>
        <begin position="548"/>
        <end position="573"/>
    </location>
</feature>
<evidence type="ECO:0000256" key="7">
    <source>
        <dbReference type="ARBA" id="ARBA00023157"/>
    </source>
</evidence>
<dbReference type="InterPro" id="IPR013320">
    <property type="entry name" value="ConA-like_dom_sf"/>
</dbReference>
<keyword evidence="8" id="KW-0325">Glycoprotein</keyword>
<keyword evidence="6" id="KW-0130">Cell adhesion</keyword>
<dbReference type="SMART" id="SM00179">
    <property type="entry name" value="EGF_CA"/>
    <property type="match status" value="4"/>
</dbReference>
<dbReference type="GO" id="GO:0005509">
    <property type="term" value="F:calcium ion binding"/>
    <property type="evidence" value="ECO:0007669"/>
    <property type="project" value="UniProtKB-UniRule"/>
</dbReference>
<evidence type="ECO:0000256" key="3">
    <source>
        <dbReference type="ARBA" id="ARBA00022729"/>
    </source>
</evidence>
<organism evidence="15 16">
    <name type="scientific">Exocentrus adspersus</name>
    <dbReference type="NCBI Taxonomy" id="1586481"/>
    <lineage>
        <taxon>Eukaryota</taxon>
        <taxon>Metazoa</taxon>
        <taxon>Ecdysozoa</taxon>
        <taxon>Arthropoda</taxon>
        <taxon>Hexapoda</taxon>
        <taxon>Insecta</taxon>
        <taxon>Pterygota</taxon>
        <taxon>Neoptera</taxon>
        <taxon>Endopterygota</taxon>
        <taxon>Coleoptera</taxon>
        <taxon>Polyphaga</taxon>
        <taxon>Cucujiformia</taxon>
        <taxon>Chrysomeloidea</taxon>
        <taxon>Cerambycidae</taxon>
        <taxon>Lamiinae</taxon>
        <taxon>Acanthocinini</taxon>
        <taxon>Exocentrus</taxon>
    </lineage>
</organism>
<dbReference type="Proteomes" id="UP001159042">
    <property type="component" value="Unassembled WGS sequence"/>
</dbReference>
<evidence type="ECO:0000256" key="12">
    <source>
        <dbReference type="SAM" id="SignalP"/>
    </source>
</evidence>
<evidence type="ECO:0000256" key="8">
    <source>
        <dbReference type="ARBA" id="ARBA00023180"/>
    </source>
</evidence>
<dbReference type="PROSITE" id="PS51236">
    <property type="entry name" value="TSP_CTER"/>
    <property type="match status" value="1"/>
</dbReference>
<dbReference type="InterPro" id="IPR000742">
    <property type="entry name" value="EGF"/>
</dbReference>
<dbReference type="GO" id="GO:0007155">
    <property type="term" value="P:cell adhesion"/>
    <property type="evidence" value="ECO:0007669"/>
    <property type="project" value="UniProtKB-KW"/>
</dbReference>
<keyword evidence="7" id="KW-1015">Disulfide bond</keyword>
<feature type="signal peptide" evidence="12">
    <location>
        <begin position="1"/>
        <end position="20"/>
    </location>
</feature>
<dbReference type="InterPro" id="IPR049883">
    <property type="entry name" value="NOTCH1_EGF-like"/>
</dbReference>
<evidence type="ECO:0000313" key="15">
    <source>
        <dbReference type="EMBL" id="KAJ8926078.1"/>
    </source>
</evidence>
<evidence type="ECO:0000256" key="6">
    <source>
        <dbReference type="ARBA" id="ARBA00022889"/>
    </source>
</evidence>
<dbReference type="Gene3D" id="2.10.25.10">
    <property type="entry name" value="Laminin"/>
    <property type="match status" value="5"/>
</dbReference>
<sequence length="1009" mass="112203">MGYATAVVLLVGIVAVAVDALSLDLGITKEIEEVITEDDFVLSLKHIKPKRRARGSIETLFSVDFPGAEHKMALELDRPTKRDNCLNIFQFHEKRYPMEVDTHRDVRVVLSRNECPLPMETQAAKKFDRFFDDAYLNNDLKDDPNVQAAEPDYEAYRGDIPLVHTLEDIGIINALNNLIKAVNLEVQRCGETTRALDDLKRLINECELCRQRPPQINMPSCATHPPGCFPGVRCHDTNEGPRCGSCPRGYIGDGYQCTPGQTCADNPCFSGVQCRDTSRGSGMRSLSARLRRRRTHLHQAEPLRVQPVRARYVAIWFLEVGSSNFKSGTQCYPIEEHPYYRCAGCPEGMTGNGTNCHDIDECDLIQPCDPRVECTNLNPGYRCGPCPAGFTGSGSQGIGVQQAAANRQRCVDIDECAEGRVCVPNSECINTEGSYHCGPCSYGFVGNQSIGCHSGEGFCLSGQRCDRHATCVNLGYGRYACQCNTGWAGNGEVCGPDRDIDRWPDVPLPCRDRTCKVDNCPGTPNSGQEDFDGDGLGDACDPDADDDGIADGDNCPLKPNPGQEDSEREGGDTVGDVCDNCPYVKNPDQNDIDGDGKGDACDDDMDNDGILNEYDNCQKKANRNQEDSDGDGIGDACDNCPKMFNPRQEDANENLVGDVCDSPIDTDKDGHADIYDNCRLIPNPDQHDIDGDGKGDVCDEDMDGDGILNRIDNCPLVNNPDQRDSNGNGKGDACEENEDDDPKLNYEDNCPNNSLIYQTDFSKYQTVVLDPEGESQIDPNWEIYNHGAEIVQTMNSDPGLAVGHDKFSGVDFEGTFYVDTDIDDDYVGFIFSYQSNRKFYTVMWKKNQQTYWQSTPFRAVAEPGIQIKLVNSETGPGQMLRNSLWHTGNTPNQVKTLWRDPKNQGWKEKTSYRWVLLHRPAIGLIRLKIFDGHNQLVSDSGNVFDNTLQGGRLGVLCFSQEMIIWSDLVYRCNDNLREDIWRELPESKRRKVHIDNTRAFNLAPASERF</sequence>
<dbReference type="FunFam" id="4.10.1080.10:FF:000001">
    <property type="entry name" value="Thrombospondin 3"/>
    <property type="match status" value="1"/>
</dbReference>
<keyword evidence="3 12" id="KW-0732">Signal</keyword>
<evidence type="ECO:0000256" key="1">
    <source>
        <dbReference type="ARBA" id="ARBA00009456"/>
    </source>
</evidence>
<keyword evidence="2 9" id="KW-0245">EGF-like domain</keyword>
<feature type="chain" id="PRO_5043944976" description="Cartilage oligomeric matrix protein" evidence="12">
    <location>
        <begin position="21"/>
        <end position="1009"/>
    </location>
</feature>
<evidence type="ECO:0000256" key="9">
    <source>
        <dbReference type="PROSITE-ProRule" id="PRU00076"/>
    </source>
</evidence>
<dbReference type="PROSITE" id="PS01187">
    <property type="entry name" value="EGF_CA"/>
    <property type="match status" value="1"/>
</dbReference>
<dbReference type="SUPFAM" id="SSF57196">
    <property type="entry name" value="EGF/Laminin"/>
    <property type="match status" value="1"/>
</dbReference>
<dbReference type="PANTHER" id="PTHR10199">
    <property type="entry name" value="THROMBOSPONDIN"/>
    <property type="match status" value="1"/>
</dbReference>
<proteinExistence type="inferred from homology"/>
<dbReference type="EMBL" id="JANEYG010000001">
    <property type="protein sequence ID" value="KAJ8926078.1"/>
    <property type="molecule type" value="Genomic_DNA"/>
</dbReference>
<evidence type="ECO:0000256" key="5">
    <source>
        <dbReference type="ARBA" id="ARBA00022837"/>
    </source>
</evidence>
<dbReference type="Gene3D" id="2.60.120.200">
    <property type="match status" value="1"/>
</dbReference>
<protein>
    <recommendedName>
        <fullName evidence="17">Cartilage oligomeric matrix protein</fullName>
    </recommendedName>
</protein>
<dbReference type="PROSITE" id="PS01186">
    <property type="entry name" value="EGF_2"/>
    <property type="match status" value="1"/>
</dbReference>
<feature type="repeat" description="TSP type-3" evidence="10">
    <location>
        <begin position="529"/>
        <end position="563"/>
    </location>
</feature>
<comment type="caution">
    <text evidence="9">Lacks conserved residue(s) required for the propagation of feature annotation.</text>
</comment>
<dbReference type="InterPro" id="IPR008859">
    <property type="entry name" value="Thrombospondin_C"/>
</dbReference>
<comment type="caution">
    <text evidence="15">The sequence shown here is derived from an EMBL/GenBank/DDBJ whole genome shotgun (WGS) entry which is preliminary data.</text>
</comment>
<dbReference type="FunFam" id="2.60.120.200:FF:000002">
    <property type="entry name" value="Thrombospondin 3"/>
    <property type="match status" value="1"/>
</dbReference>
<feature type="repeat" description="TSP type-3" evidence="10">
    <location>
        <begin position="687"/>
        <end position="722"/>
    </location>
</feature>
<dbReference type="PROSITE" id="PS51234">
    <property type="entry name" value="TSP3"/>
    <property type="match status" value="3"/>
</dbReference>
<dbReference type="PANTHER" id="PTHR10199:SF100">
    <property type="entry name" value="THROMBOSPONDIN, ISOFORM A"/>
    <property type="match status" value="1"/>
</dbReference>
<dbReference type="InterPro" id="IPR001881">
    <property type="entry name" value="EGF-like_Ca-bd_dom"/>
</dbReference>
<feature type="region of interest" description="Disordered" evidence="11">
    <location>
        <begin position="709"/>
        <end position="746"/>
    </location>
</feature>
<dbReference type="Gene3D" id="4.10.1080.10">
    <property type="entry name" value="TSP type-3 repeat"/>
    <property type="match status" value="2"/>
</dbReference>
<evidence type="ECO:0000259" key="14">
    <source>
        <dbReference type="PROSITE" id="PS51236"/>
    </source>
</evidence>
<gene>
    <name evidence="15" type="ORF">NQ315_009934</name>
</gene>
<dbReference type="Pfam" id="PF02412">
    <property type="entry name" value="TSP_3"/>
    <property type="match status" value="6"/>
</dbReference>
<accession>A0AAV8WHS4</accession>
<dbReference type="AlphaFoldDB" id="A0AAV8WHS4"/>
<evidence type="ECO:0000256" key="11">
    <source>
        <dbReference type="SAM" id="MobiDB-lite"/>
    </source>
</evidence>
<dbReference type="SMART" id="SM00181">
    <property type="entry name" value="EGF"/>
    <property type="match status" value="5"/>
</dbReference>
<dbReference type="FunFam" id="4.10.1080.10:FF:000002">
    <property type="entry name" value="Thrombospondin 3"/>
    <property type="match status" value="1"/>
</dbReference>
<feature type="repeat" description="TSP type-3" evidence="10">
    <location>
        <begin position="590"/>
        <end position="625"/>
    </location>
</feature>
<dbReference type="GO" id="GO:0005576">
    <property type="term" value="C:extracellular region"/>
    <property type="evidence" value="ECO:0007669"/>
    <property type="project" value="InterPro"/>
</dbReference>
<evidence type="ECO:0000256" key="10">
    <source>
        <dbReference type="PROSITE-ProRule" id="PRU00634"/>
    </source>
</evidence>